<evidence type="ECO:0000256" key="3">
    <source>
        <dbReference type="ARBA" id="ARBA00023052"/>
    </source>
</evidence>
<accession>A0A5M8A322</accession>
<keyword evidence="6" id="KW-1185">Reference proteome</keyword>
<protein>
    <submittedName>
        <fullName evidence="5">Thiamine pyrophosphate-dependent dehydrogenase E1 component subunit alpha</fullName>
    </submittedName>
</protein>
<evidence type="ECO:0000256" key="2">
    <source>
        <dbReference type="ARBA" id="ARBA00023002"/>
    </source>
</evidence>
<dbReference type="Pfam" id="PF00676">
    <property type="entry name" value="E1_dh"/>
    <property type="match status" value="1"/>
</dbReference>
<gene>
    <name evidence="5" type="ORF">F1599_24815</name>
</gene>
<dbReference type="Gene3D" id="3.40.50.970">
    <property type="match status" value="1"/>
</dbReference>
<proteinExistence type="predicted"/>
<dbReference type="InterPro" id="IPR029061">
    <property type="entry name" value="THDP-binding"/>
</dbReference>
<dbReference type="InterPro" id="IPR050642">
    <property type="entry name" value="PDH_E1_Alpha_Subunit"/>
</dbReference>
<dbReference type="InterPro" id="IPR001017">
    <property type="entry name" value="DH_E1"/>
</dbReference>
<name>A0A5M8A322_9BURK</name>
<dbReference type="RefSeq" id="WP_149318455.1">
    <property type="nucleotide sequence ID" value="NZ_CP080294.1"/>
</dbReference>
<evidence type="ECO:0000259" key="4">
    <source>
        <dbReference type="Pfam" id="PF00676"/>
    </source>
</evidence>
<reference evidence="5 6" key="1">
    <citation type="submission" date="2019-09" db="EMBL/GenBank/DDBJ databases">
        <title>Isolation of a novel species in the genus Cupriavidus from patients with sepsis using whole genome sequencing.</title>
        <authorList>
            <person name="Kweon O.J."/>
            <person name="Lee M.-K."/>
        </authorList>
    </citation>
    <scope>NUCLEOTIDE SEQUENCE [LARGE SCALE GENOMIC DNA]</scope>
    <source>
        <strain evidence="5 6">MKL-01</strain>
    </source>
</reference>
<dbReference type="GO" id="GO:0004739">
    <property type="term" value="F:pyruvate dehydrogenase (acetyl-transferring) activity"/>
    <property type="evidence" value="ECO:0007669"/>
    <property type="project" value="TreeGrafter"/>
</dbReference>
<dbReference type="PANTHER" id="PTHR11516:SF60">
    <property type="entry name" value="PYRUVATE DEHYDROGENASE E1 COMPONENT SUBUNIT ALPHA"/>
    <property type="match status" value="1"/>
</dbReference>
<comment type="cofactor">
    <cofactor evidence="1">
        <name>thiamine diphosphate</name>
        <dbReference type="ChEBI" id="CHEBI:58937"/>
    </cofactor>
</comment>
<dbReference type="AlphaFoldDB" id="A0A5M8A322"/>
<dbReference type="GO" id="GO:0006086">
    <property type="term" value="P:pyruvate decarboxylation to acetyl-CoA"/>
    <property type="evidence" value="ECO:0007669"/>
    <property type="project" value="TreeGrafter"/>
</dbReference>
<dbReference type="PANTHER" id="PTHR11516">
    <property type="entry name" value="PYRUVATE DEHYDROGENASE E1 COMPONENT, ALPHA SUBUNIT BACTERIAL AND ORGANELLAR"/>
    <property type="match status" value="1"/>
</dbReference>
<feature type="domain" description="Dehydrogenase E1 component" evidence="4">
    <location>
        <begin position="53"/>
        <end position="327"/>
    </location>
</feature>
<dbReference type="SUPFAM" id="SSF52518">
    <property type="entry name" value="Thiamin diphosphate-binding fold (THDP-binding)"/>
    <property type="match status" value="1"/>
</dbReference>
<dbReference type="CDD" id="cd02000">
    <property type="entry name" value="TPP_E1_PDC_ADC_BCADC"/>
    <property type="match status" value="1"/>
</dbReference>
<sequence>MEPTTDQLLWMYEKMVEIRHYEETMAKVYLEGKLPPKIQKGLAFDIGAGPVPGEMHLAAGQEPVAVGVCAHLRTEDTVVGAHRPHHFAIAKGVPLNEMTAEMFGKVTGLGRGKGGHMHLFHPETKFSCSGIVGAGAPQACGAALAARKLGKDWVAIAFFGEGAANQGAFHEALNLAALWKLPVLFVCEDNKYGISVEKSASTSVDSNAVRAAGYGIPGVLVDTNDAVAVFRAAGVAVARARRGEGPTLIEVKTDRYLGHFQGDPETYRPKNEAQTLRRNDPIDRLGKQLREQGLLDDEADAALRRQIVERVDAAYAFGRESPYPAPEEALQHVFA</sequence>
<evidence type="ECO:0000256" key="1">
    <source>
        <dbReference type="ARBA" id="ARBA00001964"/>
    </source>
</evidence>
<keyword evidence="3" id="KW-0786">Thiamine pyrophosphate</keyword>
<comment type="caution">
    <text evidence="5">The sequence shown here is derived from an EMBL/GenBank/DDBJ whole genome shotgun (WGS) entry which is preliminary data.</text>
</comment>
<dbReference type="EMBL" id="VWRN01000072">
    <property type="protein sequence ID" value="KAA6116346.1"/>
    <property type="molecule type" value="Genomic_DNA"/>
</dbReference>
<keyword evidence="2" id="KW-0560">Oxidoreductase</keyword>
<evidence type="ECO:0000313" key="6">
    <source>
        <dbReference type="Proteomes" id="UP000324324"/>
    </source>
</evidence>
<dbReference type="Proteomes" id="UP000324324">
    <property type="component" value="Unassembled WGS sequence"/>
</dbReference>
<organism evidence="5 6">
    <name type="scientific">Cupriavidus cauae</name>
    <dbReference type="NCBI Taxonomy" id="2608999"/>
    <lineage>
        <taxon>Bacteria</taxon>
        <taxon>Pseudomonadati</taxon>
        <taxon>Pseudomonadota</taxon>
        <taxon>Betaproteobacteria</taxon>
        <taxon>Burkholderiales</taxon>
        <taxon>Burkholderiaceae</taxon>
        <taxon>Cupriavidus</taxon>
    </lineage>
</organism>
<evidence type="ECO:0000313" key="5">
    <source>
        <dbReference type="EMBL" id="KAA6116346.1"/>
    </source>
</evidence>